<comment type="caution">
    <text evidence="3">The sequence shown here is derived from an EMBL/GenBank/DDBJ whole genome shotgun (WGS) entry which is preliminary data.</text>
</comment>
<dbReference type="PATRIC" id="fig|1227491.4.peg.70"/>
<evidence type="ECO:0000256" key="1">
    <source>
        <dbReference type="SAM" id="MobiDB-lite"/>
    </source>
</evidence>
<dbReference type="PROSITE" id="PS50234">
    <property type="entry name" value="VWFA"/>
    <property type="match status" value="1"/>
</dbReference>
<dbReference type="InterPro" id="IPR036465">
    <property type="entry name" value="vWFA_dom_sf"/>
</dbReference>
<organism evidence="3 4">
    <name type="scientific">Natrialba aegyptia DSM 13077</name>
    <dbReference type="NCBI Taxonomy" id="1227491"/>
    <lineage>
        <taxon>Archaea</taxon>
        <taxon>Methanobacteriati</taxon>
        <taxon>Methanobacteriota</taxon>
        <taxon>Stenosarchaea group</taxon>
        <taxon>Halobacteria</taxon>
        <taxon>Halobacteriales</taxon>
        <taxon>Natrialbaceae</taxon>
        <taxon>Natrialba</taxon>
    </lineage>
</organism>
<dbReference type="CDD" id="cd00198">
    <property type="entry name" value="vWFA"/>
    <property type="match status" value="1"/>
</dbReference>
<dbReference type="Gene3D" id="3.40.50.410">
    <property type="entry name" value="von Willebrand factor, type A domain"/>
    <property type="match status" value="1"/>
</dbReference>
<name>M0BKV4_9EURY</name>
<reference evidence="3 4" key="1">
    <citation type="journal article" date="2014" name="PLoS Genet.">
        <title>Phylogenetically driven sequencing of extremely halophilic archaea reveals strategies for static and dynamic osmo-response.</title>
        <authorList>
            <person name="Becker E.A."/>
            <person name="Seitzer P.M."/>
            <person name="Tritt A."/>
            <person name="Larsen D."/>
            <person name="Krusor M."/>
            <person name="Yao A.I."/>
            <person name="Wu D."/>
            <person name="Madern D."/>
            <person name="Eisen J.A."/>
            <person name="Darling A.E."/>
            <person name="Facciotti M.T."/>
        </authorList>
    </citation>
    <scope>NUCLEOTIDE SEQUENCE [LARGE SCALE GENOMIC DNA]</scope>
    <source>
        <strain evidence="3 4">DSM 13077</strain>
    </source>
</reference>
<dbReference type="Pfam" id="PF23981">
    <property type="entry name" value="DUF7305"/>
    <property type="match status" value="1"/>
</dbReference>
<evidence type="ECO:0000313" key="4">
    <source>
        <dbReference type="Proteomes" id="UP000011591"/>
    </source>
</evidence>
<gene>
    <name evidence="3" type="ORF">C480_00337</name>
</gene>
<evidence type="ECO:0000313" key="3">
    <source>
        <dbReference type="EMBL" id="ELZ11496.1"/>
    </source>
</evidence>
<keyword evidence="4" id="KW-1185">Reference proteome</keyword>
<dbReference type="InterPro" id="IPR055729">
    <property type="entry name" value="DUF7305"/>
</dbReference>
<dbReference type="EMBL" id="AOIP01000003">
    <property type="protein sequence ID" value="ELZ11496.1"/>
    <property type="molecule type" value="Genomic_DNA"/>
</dbReference>
<dbReference type="InterPro" id="IPR002035">
    <property type="entry name" value="VWF_A"/>
</dbReference>
<dbReference type="SUPFAM" id="SSF53300">
    <property type="entry name" value="vWA-like"/>
    <property type="match status" value="1"/>
</dbReference>
<protein>
    <submittedName>
        <fullName evidence="3">von Willebrand factor A</fullName>
    </submittedName>
</protein>
<proteinExistence type="predicted"/>
<feature type="region of interest" description="Disordered" evidence="1">
    <location>
        <begin position="1"/>
        <end position="20"/>
    </location>
</feature>
<dbReference type="SMART" id="SM00327">
    <property type="entry name" value="VWA"/>
    <property type="match status" value="1"/>
</dbReference>
<dbReference type="AlphaFoldDB" id="M0BKV4"/>
<dbReference type="Pfam" id="PF00092">
    <property type="entry name" value="VWA"/>
    <property type="match status" value="1"/>
</dbReference>
<dbReference type="Proteomes" id="UP000011591">
    <property type="component" value="Unassembled WGS sequence"/>
</dbReference>
<feature type="domain" description="VWFA" evidence="2">
    <location>
        <begin position="705"/>
        <end position="807"/>
    </location>
</feature>
<sequence>MVGSGALDAISGETHAEKTEQELKQFDSDLSSAGLQNDTKETVYLGGDSELVMDGKLTVNISDGYASNETSIDLKTIVSTDEAGNEFAYQAGGVWRIDNNRAQAVADPNIRYYTEMADGEQVGRLDLSPTTVEGAVGSGEHTVESGTTQEFDLRGDELEYVNYVTVEVSDSAYHNGWYDFLKDEFNATDEANVPGHDCKPATQVTTNIICHEEDQQTVTVVAGVDGETPLANLVDIEPTVYGGLYVSGSDKTVDSPLTVTAYDDHQSTQNVTNDLLLADYENYDLQNHANIDGIPVVNGELGSKGNPTISQIGYGVSVDPGPQGRPFEEDNAYWLDAHEQALATELSSSYTSIDSINDEIDTLLDEYLRSDSTAGGSVTAGIYEGLENDGNSISTLDSSDGNIHVGVEDDLELSGVDVYGDNQTSFYVDGNVDVSNVEIHPDDRASSLWIYATNDSTVTVDGDFQGVIYAPGANVQIDGGTTIDGAIVAGNDIGIEDNVNINFDRSLRTDTPFSDGDEDLLFEYGESRPPIDATFILDSSGSMGPHNTYGGTYTPQNEIRITGNDWELIPDEIDEAFRNTHTESFFGDWIQHDIEVKNTTTGETEILTYQEDYAHPSNWDKVRVLDRTCIGPYCNERGDLGFYSHSGNDPTGERVNATTNFIDLMNESEGDRAGVYEFDTDGNTLHHLDGDLDAARENVVGNAYGGTNMGSGLEKALDDYDSRGKDGQERISILLSDGKNSGNGDSVMDTQVDRAKNDNVTLYTVGLHGDAGDSIPEGKLTDWAEETGGEYYSAEDPGELYDLFEKIAKEEIEIDSEVQVEISVTHERTTTSGYAVNVAEQTVEIDS</sequence>
<dbReference type="RefSeq" id="WP_006663637.1">
    <property type="nucleotide sequence ID" value="NZ_AOIP01000003.1"/>
</dbReference>
<accession>M0BKV4</accession>
<evidence type="ECO:0000259" key="2">
    <source>
        <dbReference type="PROSITE" id="PS50234"/>
    </source>
</evidence>